<gene>
    <name evidence="2" type="ORF">SAMN04488564_101870</name>
</gene>
<name>A0A1I6D297_9PSEU</name>
<evidence type="ECO:0000256" key="1">
    <source>
        <dbReference type="SAM" id="MobiDB-lite"/>
    </source>
</evidence>
<keyword evidence="3" id="KW-1185">Reference proteome</keyword>
<proteinExistence type="predicted"/>
<dbReference type="STRING" id="84724.SAMN04488564_101870"/>
<evidence type="ECO:0000313" key="3">
    <source>
        <dbReference type="Proteomes" id="UP000198583"/>
    </source>
</evidence>
<dbReference type="EMBL" id="FOYL01000001">
    <property type="protein sequence ID" value="SFQ99501.1"/>
    <property type="molecule type" value="Genomic_DNA"/>
</dbReference>
<sequence length="220" mass="23749">MSDVAVHARRCGDGVRDQARRLRRCSGAGGVIRNALAALALPFRAAPVLAGARRWNPRADGGRRCRAGERCLADDAAGRRAHVRRGRCRPGGLSGVASALVGDVAITLLYLCGHLGEVVRHRVAVEVESRLFRRIATLPGLARIDVLRHTRCGVPVRDRTSPSRRSSSRSTPSSVLPPVVIRTPVQWVLRSPPQPATRLPEGVGVRHHAPNGRCSRRPPG</sequence>
<reference evidence="3" key="1">
    <citation type="submission" date="2016-10" db="EMBL/GenBank/DDBJ databases">
        <authorList>
            <person name="Varghese N."/>
            <person name="Submissions S."/>
        </authorList>
    </citation>
    <scope>NUCLEOTIDE SEQUENCE [LARGE SCALE GENOMIC DNA]</scope>
    <source>
        <strain evidence="3">DSM 44232</strain>
    </source>
</reference>
<evidence type="ECO:0000313" key="2">
    <source>
        <dbReference type="EMBL" id="SFQ99501.1"/>
    </source>
</evidence>
<feature type="compositionally biased region" description="Basic residues" evidence="1">
    <location>
        <begin position="205"/>
        <end position="220"/>
    </location>
</feature>
<feature type="region of interest" description="Disordered" evidence="1">
    <location>
        <begin position="155"/>
        <end position="176"/>
    </location>
</feature>
<organism evidence="2 3">
    <name type="scientific">Lentzea waywayandensis</name>
    <dbReference type="NCBI Taxonomy" id="84724"/>
    <lineage>
        <taxon>Bacteria</taxon>
        <taxon>Bacillati</taxon>
        <taxon>Actinomycetota</taxon>
        <taxon>Actinomycetes</taxon>
        <taxon>Pseudonocardiales</taxon>
        <taxon>Pseudonocardiaceae</taxon>
        <taxon>Lentzea</taxon>
    </lineage>
</organism>
<dbReference type="AlphaFoldDB" id="A0A1I6D297"/>
<feature type="compositionally biased region" description="Low complexity" evidence="1">
    <location>
        <begin position="163"/>
        <end position="176"/>
    </location>
</feature>
<accession>A0A1I6D297</accession>
<feature type="region of interest" description="Disordered" evidence="1">
    <location>
        <begin position="191"/>
        <end position="220"/>
    </location>
</feature>
<protein>
    <submittedName>
        <fullName evidence="2">Uncharacterized protein</fullName>
    </submittedName>
</protein>
<dbReference type="Proteomes" id="UP000198583">
    <property type="component" value="Unassembled WGS sequence"/>
</dbReference>